<feature type="signal peptide" evidence="1">
    <location>
        <begin position="1"/>
        <end position="23"/>
    </location>
</feature>
<evidence type="ECO:0000313" key="3">
    <source>
        <dbReference type="Proteomes" id="UP000002724"/>
    </source>
</evidence>
<gene>
    <name evidence="2" type="ordered locus">Ppha_1288</name>
</gene>
<keyword evidence="3" id="KW-1185">Reference proteome</keyword>
<dbReference type="Pfam" id="PF14352">
    <property type="entry name" value="DUF4402"/>
    <property type="match status" value="1"/>
</dbReference>
<feature type="chain" id="PRO_5002825951" evidence="1">
    <location>
        <begin position="24"/>
        <end position="175"/>
    </location>
</feature>
<dbReference type="InterPro" id="IPR025514">
    <property type="entry name" value="DUF4402"/>
</dbReference>
<dbReference type="KEGG" id="pph:Ppha_1288"/>
<evidence type="ECO:0000313" key="2">
    <source>
        <dbReference type="EMBL" id="ACF43553.1"/>
    </source>
</evidence>
<keyword evidence="1" id="KW-0732">Signal</keyword>
<protein>
    <submittedName>
        <fullName evidence="2">YapH protein</fullName>
    </submittedName>
</protein>
<dbReference type="EMBL" id="CP001110">
    <property type="protein sequence ID" value="ACF43553.1"/>
    <property type="molecule type" value="Genomic_DNA"/>
</dbReference>
<dbReference type="HOGENOM" id="CLU_124984_1_0_10"/>
<reference evidence="2 3" key="1">
    <citation type="submission" date="2008-06" db="EMBL/GenBank/DDBJ databases">
        <title>Complete sequence of Pelodictyon phaeoclathratiforme BU-1.</title>
        <authorList>
            <consortium name="US DOE Joint Genome Institute"/>
            <person name="Lucas S."/>
            <person name="Copeland A."/>
            <person name="Lapidus A."/>
            <person name="Glavina del Rio T."/>
            <person name="Dalin E."/>
            <person name="Tice H."/>
            <person name="Bruce D."/>
            <person name="Goodwin L."/>
            <person name="Pitluck S."/>
            <person name="Schmutz J."/>
            <person name="Larimer F."/>
            <person name="Land M."/>
            <person name="Hauser L."/>
            <person name="Kyrpides N."/>
            <person name="Mikhailova N."/>
            <person name="Liu Z."/>
            <person name="Li T."/>
            <person name="Zhao F."/>
            <person name="Overmann J."/>
            <person name="Bryant D.A."/>
            <person name="Richardson P."/>
        </authorList>
    </citation>
    <scope>NUCLEOTIDE SEQUENCE [LARGE SCALE GENOMIC DNA]</scope>
    <source>
        <strain evidence="3">DSM 5477 / BU-1</strain>
    </source>
</reference>
<dbReference type="AlphaFoldDB" id="B4SH86"/>
<dbReference type="RefSeq" id="WP_012508044.1">
    <property type="nucleotide sequence ID" value="NC_011060.1"/>
</dbReference>
<sequence precursor="true">MKKRILALVGMAALLASGSNAYAATGHATATIAGALTVSQDADGVNGGVLTFGHIIPDAETPGTVTVAASGTNDSFAVTVTTQITQSPAQFAVSGDSGTGYSVTLPGAATLHKTGALVITDMAVTNFTSNLIDNKGTLSDPAGQGTFKVGAKLAVAAAQPSGVYNGTFDVTVLYQ</sequence>
<dbReference type="Proteomes" id="UP000002724">
    <property type="component" value="Chromosome"/>
</dbReference>
<dbReference type="OrthoDB" id="598336at2"/>
<name>B4SH86_PELPB</name>
<proteinExistence type="predicted"/>
<dbReference type="STRING" id="324925.Ppha_1288"/>
<evidence type="ECO:0000256" key="1">
    <source>
        <dbReference type="SAM" id="SignalP"/>
    </source>
</evidence>
<organism evidence="2 3">
    <name type="scientific">Pelodictyon phaeoclathratiforme (strain DSM 5477 / BU-1)</name>
    <dbReference type="NCBI Taxonomy" id="324925"/>
    <lineage>
        <taxon>Bacteria</taxon>
        <taxon>Pseudomonadati</taxon>
        <taxon>Chlorobiota</taxon>
        <taxon>Chlorobiia</taxon>
        <taxon>Chlorobiales</taxon>
        <taxon>Chlorobiaceae</taxon>
        <taxon>Chlorobium/Pelodictyon group</taxon>
        <taxon>Pelodictyon</taxon>
    </lineage>
</organism>
<accession>B4SH86</accession>